<dbReference type="Proteomes" id="UP000184499">
    <property type="component" value="Unassembled WGS sequence"/>
</dbReference>
<name>A0A1L9U8K5_ASPBC</name>
<proteinExistence type="predicted"/>
<dbReference type="PANTHER" id="PTHR14187">
    <property type="entry name" value="ALPHA KINASE/ELONGATION FACTOR 2 KINASE"/>
    <property type="match status" value="1"/>
</dbReference>
<accession>A0A1L9U8K5</accession>
<dbReference type="OrthoDB" id="2963168at2759"/>
<dbReference type="Gene3D" id="3.30.420.40">
    <property type="match status" value="2"/>
</dbReference>
<evidence type="ECO:0000313" key="2">
    <source>
        <dbReference type="Proteomes" id="UP000184499"/>
    </source>
</evidence>
<dbReference type="GeneID" id="93575568"/>
<organism evidence="1 2">
    <name type="scientific">Aspergillus brasiliensis (strain CBS 101740 / IMI 381727 / IBT 21946)</name>
    <dbReference type="NCBI Taxonomy" id="767769"/>
    <lineage>
        <taxon>Eukaryota</taxon>
        <taxon>Fungi</taxon>
        <taxon>Dikarya</taxon>
        <taxon>Ascomycota</taxon>
        <taxon>Pezizomycotina</taxon>
        <taxon>Eurotiomycetes</taxon>
        <taxon>Eurotiomycetidae</taxon>
        <taxon>Eurotiales</taxon>
        <taxon>Aspergillaceae</taxon>
        <taxon>Aspergillus</taxon>
        <taxon>Aspergillus subgen. Circumdati</taxon>
    </lineage>
</organism>
<keyword evidence="2" id="KW-1185">Reference proteome</keyword>
<evidence type="ECO:0000313" key="1">
    <source>
        <dbReference type="EMBL" id="OJJ68026.1"/>
    </source>
</evidence>
<dbReference type="PANTHER" id="PTHR14187:SF81">
    <property type="entry name" value="HSP70 FAMILY PROTEIN (AFU_ORTHOLOGUE AFUA_4G14040)"/>
    <property type="match status" value="1"/>
</dbReference>
<dbReference type="VEuPathDB" id="FungiDB:ASPBRDRAFT_331019"/>
<dbReference type="InterPro" id="IPR043129">
    <property type="entry name" value="ATPase_NBD"/>
</dbReference>
<dbReference type="Gene3D" id="3.90.640.10">
    <property type="entry name" value="Actin, Chain A, domain 4"/>
    <property type="match status" value="1"/>
</dbReference>
<dbReference type="OMA" id="VVEYERN"/>
<gene>
    <name evidence="1" type="ORF">ASPBRDRAFT_331019</name>
</gene>
<dbReference type="SUPFAM" id="SSF53067">
    <property type="entry name" value="Actin-like ATPase domain"/>
    <property type="match status" value="2"/>
</dbReference>
<reference evidence="2" key="1">
    <citation type="journal article" date="2017" name="Genome Biol.">
        <title>Comparative genomics reveals high biological diversity and specific adaptations in the industrially and medically important fungal genus Aspergillus.</title>
        <authorList>
            <person name="de Vries R.P."/>
            <person name="Riley R."/>
            <person name="Wiebenga A."/>
            <person name="Aguilar-Osorio G."/>
            <person name="Amillis S."/>
            <person name="Uchima C.A."/>
            <person name="Anderluh G."/>
            <person name="Asadollahi M."/>
            <person name="Askin M."/>
            <person name="Barry K."/>
            <person name="Battaglia E."/>
            <person name="Bayram O."/>
            <person name="Benocci T."/>
            <person name="Braus-Stromeyer S.A."/>
            <person name="Caldana C."/>
            <person name="Canovas D."/>
            <person name="Cerqueira G.C."/>
            <person name="Chen F."/>
            <person name="Chen W."/>
            <person name="Choi C."/>
            <person name="Clum A."/>
            <person name="Dos Santos R.A."/>
            <person name="Damasio A.R."/>
            <person name="Diallinas G."/>
            <person name="Emri T."/>
            <person name="Fekete E."/>
            <person name="Flipphi M."/>
            <person name="Freyberg S."/>
            <person name="Gallo A."/>
            <person name="Gournas C."/>
            <person name="Habgood R."/>
            <person name="Hainaut M."/>
            <person name="Harispe M.L."/>
            <person name="Henrissat B."/>
            <person name="Hilden K.S."/>
            <person name="Hope R."/>
            <person name="Hossain A."/>
            <person name="Karabika E."/>
            <person name="Karaffa L."/>
            <person name="Karanyi Z."/>
            <person name="Krasevec N."/>
            <person name="Kuo A."/>
            <person name="Kusch H."/>
            <person name="LaButti K."/>
            <person name="Lagendijk E.L."/>
            <person name="Lapidus A."/>
            <person name="Levasseur A."/>
            <person name="Lindquist E."/>
            <person name="Lipzen A."/>
            <person name="Logrieco A.F."/>
            <person name="MacCabe A."/>
            <person name="Maekelae M.R."/>
            <person name="Malavazi I."/>
            <person name="Melin P."/>
            <person name="Meyer V."/>
            <person name="Mielnichuk N."/>
            <person name="Miskei M."/>
            <person name="Molnar A.P."/>
            <person name="Mule G."/>
            <person name="Ngan C.Y."/>
            <person name="Orejas M."/>
            <person name="Orosz E."/>
            <person name="Ouedraogo J.P."/>
            <person name="Overkamp K.M."/>
            <person name="Park H.-S."/>
            <person name="Perrone G."/>
            <person name="Piumi F."/>
            <person name="Punt P.J."/>
            <person name="Ram A.F."/>
            <person name="Ramon A."/>
            <person name="Rauscher S."/>
            <person name="Record E."/>
            <person name="Riano-Pachon D.M."/>
            <person name="Robert V."/>
            <person name="Roehrig J."/>
            <person name="Ruller R."/>
            <person name="Salamov A."/>
            <person name="Salih N.S."/>
            <person name="Samson R.A."/>
            <person name="Sandor E."/>
            <person name="Sanguinetti M."/>
            <person name="Schuetze T."/>
            <person name="Sepcic K."/>
            <person name="Shelest E."/>
            <person name="Sherlock G."/>
            <person name="Sophianopoulou V."/>
            <person name="Squina F.M."/>
            <person name="Sun H."/>
            <person name="Susca A."/>
            <person name="Todd R.B."/>
            <person name="Tsang A."/>
            <person name="Unkles S.E."/>
            <person name="van de Wiele N."/>
            <person name="van Rossen-Uffink D."/>
            <person name="Oliveira J.V."/>
            <person name="Vesth T.C."/>
            <person name="Visser J."/>
            <person name="Yu J.-H."/>
            <person name="Zhou M."/>
            <person name="Andersen M.R."/>
            <person name="Archer D.B."/>
            <person name="Baker S.E."/>
            <person name="Benoit I."/>
            <person name="Brakhage A.A."/>
            <person name="Braus G.H."/>
            <person name="Fischer R."/>
            <person name="Frisvad J.C."/>
            <person name="Goldman G.H."/>
            <person name="Houbraken J."/>
            <person name="Oakley B."/>
            <person name="Pocsi I."/>
            <person name="Scazzocchio C."/>
            <person name="Seiboth B."/>
            <person name="vanKuyk P.A."/>
            <person name="Wortman J."/>
            <person name="Dyer P.S."/>
            <person name="Grigoriev I.V."/>
        </authorList>
    </citation>
    <scope>NUCLEOTIDE SEQUENCE [LARGE SCALE GENOMIC DNA]</scope>
    <source>
        <strain evidence="2">CBS 101740 / IMI 381727 / IBT 21946</strain>
    </source>
</reference>
<protein>
    <submittedName>
        <fullName evidence="1">Uncharacterized protein</fullName>
    </submittedName>
</protein>
<dbReference type="RefSeq" id="XP_067475275.1">
    <property type="nucleotide sequence ID" value="XM_067623080.1"/>
</dbReference>
<dbReference type="AlphaFoldDB" id="A0A1L9U8K5"/>
<dbReference type="STRING" id="767769.A0A1L9U8K5"/>
<dbReference type="CDD" id="cd10170">
    <property type="entry name" value="ASKHA_NBD_HSP70"/>
    <property type="match status" value="1"/>
</dbReference>
<sequence length="604" mass="67894">MAENADSSATIVVGLDFGTTYTGIAYSIRIVSGQQPEHTIQQAWRVKDQDGHVSDWPGDKRMLADGKVPSVVEYERNDRGKPVLVRWGDSVKENNNECSFLFKLNLEENLDKTRFPYSILNSVASKGVFYIPDGKNERDVTQEYLKEVWDWAKVKVRAATRQRIGDFRGFQYPVHFTITVPDSWTRKTRALMAEIVRGAGLPSAERDTLTVIPEPVAAAVKILSELPDNMVMENDAIIICDIGGGTVDVGSVIILPTRHRRYIRQPQPVGDNSGMLSAEAGFYRTMVTRFGEAFRNKPLEDIGSYTPFIHAFRAHLQSFTADKARTSSLRFTVPLELELGYDNPNIYDRGRGNIKLTSQDLRSFLDPVVRVAVNLIEKQADVVAKAGFGSGLKRVYLVGGGAKNAYIKDTITTEIQNRRGLTVDTPGNPQLAVVYGAAAYSQRHVLSIHHCPLHIGLCGNQPHRRQDQTIRDPVDGSEKRCGLVTWVLRMDEKYDEGPVRPLDFIEYFLNGAIPSTRYMDIYPSNAENPPQAVFGLPPIKNAIKIRFGDVPVRLRENRIINQQMQCRVRYKVTTTFLPIENRLEFEVKVGNQEIGRHGIDIPYS</sequence>
<dbReference type="EMBL" id="KV878692">
    <property type="protein sequence ID" value="OJJ68026.1"/>
    <property type="molecule type" value="Genomic_DNA"/>
</dbReference>